<dbReference type="InterPro" id="IPR013083">
    <property type="entry name" value="Znf_RING/FYVE/PHD"/>
</dbReference>
<keyword evidence="6" id="KW-0479">Metal-binding</keyword>
<evidence type="ECO:0000256" key="10">
    <source>
        <dbReference type="ARBA" id="ARBA00022989"/>
    </source>
</evidence>
<dbReference type="PANTHER" id="PTHR31652:SF0">
    <property type="entry name" value="LIMR FAMILY PROTEIN DDB_G0283707-RELATED"/>
    <property type="match status" value="1"/>
</dbReference>
<comment type="subcellular location">
    <subcellularLocation>
        <location evidence="2">Endomembrane system</location>
    </subcellularLocation>
    <subcellularLocation>
        <location evidence="1">Membrane</location>
        <topology evidence="1">Multi-pass membrane protein</topology>
    </subcellularLocation>
</comment>
<evidence type="ECO:0000256" key="11">
    <source>
        <dbReference type="ARBA" id="ARBA00023136"/>
    </source>
</evidence>
<feature type="transmembrane region" description="Helical" evidence="14">
    <location>
        <begin position="480"/>
        <end position="507"/>
    </location>
</feature>
<dbReference type="AlphaFoldDB" id="A0A4P1R4U9"/>
<dbReference type="GO" id="GO:0016020">
    <property type="term" value="C:membrane"/>
    <property type="evidence" value="ECO:0007669"/>
    <property type="project" value="UniProtKB-SubCell"/>
</dbReference>
<keyword evidence="5 14" id="KW-0812">Transmembrane</keyword>
<gene>
    <name evidence="16" type="ORF">TanjilG_10343</name>
</gene>
<evidence type="ECO:0000256" key="5">
    <source>
        <dbReference type="ARBA" id="ARBA00022692"/>
    </source>
</evidence>
<dbReference type="GO" id="GO:0012505">
    <property type="term" value="C:endomembrane system"/>
    <property type="evidence" value="ECO:0007669"/>
    <property type="project" value="UniProtKB-SubCell"/>
</dbReference>
<feature type="transmembrane region" description="Helical" evidence="14">
    <location>
        <begin position="376"/>
        <end position="404"/>
    </location>
</feature>
<feature type="coiled-coil region" evidence="13">
    <location>
        <begin position="251"/>
        <end position="312"/>
    </location>
</feature>
<proteinExistence type="predicted"/>
<keyword evidence="9" id="KW-0862">Zinc</keyword>
<dbReference type="Gene3D" id="3.30.40.10">
    <property type="entry name" value="Zinc/RING finger domain, C3HC4 (zinc finger)"/>
    <property type="match status" value="1"/>
</dbReference>
<dbReference type="GO" id="GO:0008270">
    <property type="term" value="F:zinc ion binding"/>
    <property type="evidence" value="ECO:0007669"/>
    <property type="project" value="UniProtKB-KW"/>
</dbReference>
<protein>
    <recommendedName>
        <fullName evidence="15">RING-type domain-containing protein</fullName>
    </recommendedName>
</protein>
<evidence type="ECO:0000256" key="7">
    <source>
        <dbReference type="ARBA" id="ARBA00022771"/>
    </source>
</evidence>
<feature type="transmembrane region" description="Helical" evidence="14">
    <location>
        <begin position="334"/>
        <end position="356"/>
    </location>
</feature>
<dbReference type="InterPro" id="IPR032010">
    <property type="entry name" value="APD1-4_M"/>
</dbReference>
<dbReference type="SMART" id="SM00184">
    <property type="entry name" value="RING"/>
    <property type="match status" value="1"/>
</dbReference>
<dbReference type="GO" id="GO:0000278">
    <property type="term" value="P:mitotic cell cycle"/>
    <property type="evidence" value="ECO:0007669"/>
    <property type="project" value="UniProtKB-ARBA"/>
</dbReference>
<dbReference type="InterPro" id="IPR001841">
    <property type="entry name" value="Znf_RING"/>
</dbReference>
<dbReference type="SUPFAM" id="SSF57850">
    <property type="entry name" value="RING/U-box"/>
    <property type="match status" value="1"/>
</dbReference>
<feature type="transmembrane region" description="Helical" evidence="14">
    <location>
        <begin position="90"/>
        <end position="111"/>
    </location>
</feature>
<dbReference type="PROSITE" id="PS50089">
    <property type="entry name" value="ZF_RING_2"/>
    <property type="match status" value="1"/>
</dbReference>
<feature type="transmembrane region" description="Helical" evidence="14">
    <location>
        <begin position="209"/>
        <end position="242"/>
    </location>
</feature>
<reference evidence="16 17" key="1">
    <citation type="journal article" date="2017" name="Plant Biotechnol. J.">
        <title>A comprehensive draft genome sequence for lupin (Lupinus angustifolius), an emerging health food: insights into plant-microbe interactions and legume evolution.</title>
        <authorList>
            <person name="Hane J.K."/>
            <person name="Ming Y."/>
            <person name="Kamphuis L.G."/>
            <person name="Nelson M.N."/>
            <person name="Garg G."/>
            <person name="Atkins C.A."/>
            <person name="Bayer P.E."/>
            <person name="Bravo A."/>
            <person name="Bringans S."/>
            <person name="Cannon S."/>
            <person name="Edwards D."/>
            <person name="Foley R."/>
            <person name="Gao L.L."/>
            <person name="Harrison M.J."/>
            <person name="Huang W."/>
            <person name="Hurgobin B."/>
            <person name="Li S."/>
            <person name="Liu C.W."/>
            <person name="McGrath A."/>
            <person name="Morahan G."/>
            <person name="Murray J."/>
            <person name="Weller J."/>
            <person name="Jian J."/>
            <person name="Singh K.B."/>
        </authorList>
    </citation>
    <scope>NUCLEOTIDE SEQUENCE [LARGE SCALE GENOMIC DNA]</scope>
    <source>
        <strain evidence="17">cv. Tanjil</strain>
        <tissue evidence="16">Whole plant</tissue>
    </source>
</reference>
<evidence type="ECO:0000256" key="13">
    <source>
        <dbReference type="SAM" id="Coils"/>
    </source>
</evidence>
<evidence type="ECO:0000259" key="15">
    <source>
        <dbReference type="PROSITE" id="PS50089"/>
    </source>
</evidence>
<feature type="transmembrane region" description="Helical" evidence="14">
    <location>
        <begin position="40"/>
        <end position="60"/>
    </location>
</feature>
<evidence type="ECO:0000256" key="3">
    <source>
        <dbReference type="ARBA" id="ARBA00004906"/>
    </source>
</evidence>
<dbReference type="GO" id="GO:0016740">
    <property type="term" value="F:transferase activity"/>
    <property type="evidence" value="ECO:0007669"/>
    <property type="project" value="UniProtKB-KW"/>
</dbReference>
<dbReference type="Proteomes" id="UP000188354">
    <property type="component" value="Chromosome LG11"/>
</dbReference>
<dbReference type="Pfam" id="PF04791">
    <property type="entry name" value="LMBR1"/>
    <property type="match status" value="1"/>
</dbReference>
<keyword evidence="7 12" id="KW-0863">Zinc-finger</keyword>
<dbReference type="Gramene" id="OIW01182">
    <property type="protein sequence ID" value="OIW01182"/>
    <property type="gene ID" value="TanjilG_10343"/>
</dbReference>
<evidence type="ECO:0000256" key="8">
    <source>
        <dbReference type="ARBA" id="ARBA00022786"/>
    </source>
</evidence>
<evidence type="ECO:0000256" key="4">
    <source>
        <dbReference type="ARBA" id="ARBA00022679"/>
    </source>
</evidence>
<evidence type="ECO:0000256" key="1">
    <source>
        <dbReference type="ARBA" id="ARBA00004141"/>
    </source>
</evidence>
<dbReference type="PANTHER" id="PTHR31652">
    <property type="entry name" value="LIMR FAMILY PROTEIN DDB_G0283707-RELATED"/>
    <property type="match status" value="1"/>
</dbReference>
<evidence type="ECO:0000313" key="17">
    <source>
        <dbReference type="Proteomes" id="UP000188354"/>
    </source>
</evidence>
<feature type="transmembrane region" description="Helical" evidence="14">
    <location>
        <begin position="645"/>
        <end position="666"/>
    </location>
</feature>
<name>A0A4P1R4U9_LUPAN</name>
<dbReference type="Pfam" id="PF16041">
    <property type="entry name" value="APD1-4_M"/>
    <property type="match status" value="1"/>
</dbReference>
<keyword evidence="17" id="KW-1185">Reference proteome</keyword>
<evidence type="ECO:0000256" key="6">
    <source>
        <dbReference type="ARBA" id="ARBA00022723"/>
    </source>
</evidence>
<keyword evidence="4" id="KW-0808">Transferase</keyword>
<keyword evidence="13" id="KW-0175">Coiled coil</keyword>
<evidence type="ECO:0000256" key="14">
    <source>
        <dbReference type="SAM" id="Phobius"/>
    </source>
</evidence>
<dbReference type="InterPro" id="IPR006876">
    <property type="entry name" value="LMBR1-like_membr_prot"/>
</dbReference>
<feature type="transmembrane region" description="Helical" evidence="14">
    <location>
        <begin position="424"/>
        <end position="449"/>
    </location>
</feature>
<dbReference type="STRING" id="3871.A0A4P1R4U9"/>
<organism evidence="16 17">
    <name type="scientific">Lupinus angustifolius</name>
    <name type="common">Narrow-leaved blue lupine</name>
    <dbReference type="NCBI Taxonomy" id="3871"/>
    <lineage>
        <taxon>Eukaryota</taxon>
        <taxon>Viridiplantae</taxon>
        <taxon>Streptophyta</taxon>
        <taxon>Embryophyta</taxon>
        <taxon>Tracheophyta</taxon>
        <taxon>Spermatophyta</taxon>
        <taxon>Magnoliopsida</taxon>
        <taxon>eudicotyledons</taxon>
        <taxon>Gunneridae</taxon>
        <taxon>Pentapetalae</taxon>
        <taxon>rosids</taxon>
        <taxon>fabids</taxon>
        <taxon>Fabales</taxon>
        <taxon>Fabaceae</taxon>
        <taxon>Papilionoideae</taxon>
        <taxon>50 kb inversion clade</taxon>
        <taxon>genistoids sensu lato</taxon>
        <taxon>core genistoids</taxon>
        <taxon>Genisteae</taxon>
        <taxon>Lupinus</taxon>
    </lineage>
</organism>
<sequence length="781" mass="86794">MGDFNLALVIVAIVVCIIVFLFNVYLLVNYQHPDDVNQAYFPKFVVVFGLSIAAISILMLPADVANRQACRHAIYNGACNLTLPMKTLWLAIYIVDAVLVFFVIPFAMFYYEGDQDKSIGKRIKSALLWMVTTAIVCALILGILYGLIGKVDFTVRHLSSSTTSFPSSWGDLNSGQQCIGGSGVHQCSAYSASPSSEKTWTMRATFPEYVVALATIVGSVLFAIFGGVGIACLPLGLIFSFIRRPKAVITRSQYIKEATELGKKAKELKKAAESLRQEERSGSKGRKFRKNVKEVEKELFQLEEDVKLLEEMYPQGEKAETSWALTVLGYLAKLVLGILGLIVSVAWVAHIIIYLLVDPPLSPFLNEVFIKLDNVWGLLGTAAFAFFCFYLLLAVIAGAMMLGLRLVFITIHPMKWGGTLMNSFLFNVGLILLCSISVIQFCSTAFAYYAQATAAQEIFGHTLESLRGIKYLYKYNVFQIAFVVLAGLTFVYYAAFVIAMTMILGVYGSRNHVLGPESSLVFQPSPLFVQYVKVENLESKPGPMLYGSYTYPPPDMVTTWAQTLNVAILSNSHKAKVEGLTEWLEHPTYPNTTLSWNVIHGTGIITQEIFKSSSYYVALGSFNEEEAESTSNDDWFVKLSYGPRWVTYIIGIVGVTLLMFWCFNFLSKFRYAHEDRGVRYEEPAPQRDHLLSSSGSSYDSMSQGDEDLDFTIDGMSLGDDEASNNSRRLCAICFDAPRECFFLPCGHCVACFACGTRIAEASGTCPVCRRNMKKVRKIFTA</sequence>
<evidence type="ECO:0000313" key="16">
    <source>
        <dbReference type="EMBL" id="OIW01182.1"/>
    </source>
</evidence>
<feature type="transmembrane region" description="Helical" evidence="14">
    <location>
        <begin position="127"/>
        <end position="148"/>
    </location>
</feature>
<evidence type="ECO:0000256" key="12">
    <source>
        <dbReference type="PROSITE-ProRule" id="PRU00175"/>
    </source>
</evidence>
<evidence type="ECO:0000256" key="9">
    <source>
        <dbReference type="ARBA" id="ARBA00022833"/>
    </source>
</evidence>
<feature type="domain" description="RING-type" evidence="15">
    <location>
        <begin position="730"/>
        <end position="769"/>
    </location>
</feature>
<keyword evidence="10 14" id="KW-1133">Transmembrane helix</keyword>
<comment type="pathway">
    <text evidence="3">Protein modification; protein ubiquitination.</text>
</comment>
<dbReference type="GO" id="GO:0009555">
    <property type="term" value="P:pollen development"/>
    <property type="evidence" value="ECO:0007669"/>
    <property type="project" value="UniProtKB-ARBA"/>
</dbReference>
<dbReference type="EMBL" id="CM007371">
    <property type="protein sequence ID" value="OIW01182.1"/>
    <property type="molecule type" value="Genomic_DNA"/>
</dbReference>
<accession>A0A4P1R4U9</accession>
<dbReference type="FunFam" id="3.30.40.10:FF:000658">
    <property type="entry name" value="E3 ubiquitin-protein ligase APD2"/>
    <property type="match status" value="1"/>
</dbReference>
<keyword evidence="11 14" id="KW-0472">Membrane</keyword>
<keyword evidence="8" id="KW-0833">Ubl conjugation pathway</keyword>
<evidence type="ECO:0000256" key="2">
    <source>
        <dbReference type="ARBA" id="ARBA00004308"/>
    </source>
</evidence>
<feature type="transmembrane region" description="Helical" evidence="14">
    <location>
        <begin position="6"/>
        <end position="28"/>
    </location>
</feature>
<dbReference type="Pfam" id="PF13920">
    <property type="entry name" value="zf-C3HC4_3"/>
    <property type="match status" value="1"/>
</dbReference>